<dbReference type="SUPFAM" id="SSF53448">
    <property type="entry name" value="Nucleotide-diphospho-sugar transferases"/>
    <property type="match status" value="1"/>
</dbReference>
<dbReference type="InterPro" id="IPR050065">
    <property type="entry name" value="GlmU-like"/>
</dbReference>
<evidence type="ECO:0000313" key="8">
    <source>
        <dbReference type="EMBL" id="PJZ84731.1"/>
    </source>
</evidence>
<feature type="domain" description="Nucleotidyl transferase" evidence="7">
    <location>
        <begin position="9"/>
        <end position="211"/>
    </location>
</feature>
<evidence type="ECO:0000313" key="9">
    <source>
        <dbReference type="Proteomes" id="UP000232145"/>
    </source>
</evidence>
<dbReference type="EMBL" id="NPDX01000001">
    <property type="protein sequence ID" value="PJZ84731.1"/>
    <property type="molecule type" value="Genomic_DNA"/>
</dbReference>
<dbReference type="CDD" id="cd02540">
    <property type="entry name" value="GT2_GlmU_N_bac"/>
    <property type="match status" value="1"/>
</dbReference>
<dbReference type="PANTHER" id="PTHR43584">
    <property type="entry name" value="NUCLEOTIDYL TRANSFERASE"/>
    <property type="match status" value="1"/>
</dbReference>
<keyword evidence="3" id="KW-0012">Acyltransferase</keyword>
<dbReference type="AlphaFoldDB" id="A0A2N0AKI3"/>
<name>A0A2N0AKI3_9LEPT</name>
<dbReference type="Gene3D" id="3.90.550.10">
    <property type="entry name" value="Spore Coat Polysaccharide Biosynthesis Protein SpsA, Chain A"/>
    <property type="match status" value="1"/>
</dbReference>
<evidence type="ECO:0000256" key="5">
    <source>
        <dbReference type="ARBA" id="ARBA00048493"/>
    </source>
</evidence>
<dbReference type="PANTHER" id="PTHR43584:SF3">
    <property type="entry name" value="BIFUNCTIONAL PROTEIN GLMU"/>
    <property type="match status" value="1"/>
</dbReference>
<protein>
    <submittedName>
        <fullName evidence="8">UDP-N-acetylglucosamine diphosphorylase</fullName>
    </submittedName>
</protein>
<comment type="catalytic activity">
    <reaction evidence="4">
        <text>alpha-D-glucosamine 1-phosphate + acetyl-CoA = N-acetyl-alpha-D-glucosamine 1-phosphate + CoA + H(+)</text>
        <dbReference type="Rhea" id="RHEA:13725"/>
        <dbReference type="ChEBI" id="CHEBI:15378"/>
        <dbReference type="ChEBI" id="CHEBI:57287"/>
        <dbReference type="ChEBI" id="CHEBI:57288"/>
        <dbReference type="ChEBI" id="CHEBI:57776"/>
        <dbReference type="ChEBI" id="CHEBI:58516"/>
        <dbReference type="EC" id="2.3.1.157"/>
    </reaction>
</comment>
<proteinExistence type="predicted"/>
<dbReference type="GO" id="GO:0019134">
    <property type="term" value="F:glucosamine-1-phosphate N-acetyltransferase activity"/>
    <property type="evidence" value="ECO:0007669"/>
    <property type="project" value="UniProtKB-EC"/>
</dbReference>
<evidence type="ECO:0000256" key="6">
    <source>
        <dbReference type="ARBA" id="ARBA00049628"/>
    </source>
</evidence>
<organism evidence="8 9">
    <name type="scientific">Leptospira harrisiae</name>
    <dbReference type="NCBI Taxonomy" id="2023189"/>
    <lineage>
        <taxon>Bacteria</taxon>
        <taxon>Pseudomonadati</taxon>
        <taxon>Spirochaetota</taxon>
        <taxon>Spirochaetia</taxon>
        <taxon>Leptospirales</taxon>
        <taxon>Leptospiraceae</taxon>
        <taxon>Leptospira</taxon>
    </lineage>
</organism>
<comment type="caution">
    <text evidence="8">The sequence shown here is derived from an EMBL/GenBank/DDBJ whole genome shotgun (WGS) entry which is preliminary data.</text>
</comment>
<dbReference type="Pfam" id="PF00483">
    <property type="entry name" value="NTP_transferase"/>
    <property type="match status" value="1"/>
</dbReference>
<keyword evidence="2" id="KW-0548">Nucleotidyltransferase</keyword>
<comment type="function">
    <text evidence="6">Catalyzes the last two sequential reactions in the de novo biosynthetic pathway for UDP-N-acetylglucosamine (UDP-GlcNAc). The C-terminal domain catalyzes the transfer of acetyl group from acetyl coenzyme A to glucosamine-1-phosphate (GlcN-1-P) to produce N-acetylglucosamine-1-phosphate (GlcNAc-1-P), which is converted into UDP-GlcNAc by the transfer of uridine 5-monophosphate (from uridine 5-triphosphate), a reaction catalyzed by the N-terminal domain.</text>
</comment>
<comment type="catalytic activity">
    <reaction evidence="5">
        <text>N-acetyl-alpha-D-glucosamine 1-phosphate + UTP + H(+) = UDP-N-acetyl-alpha-D-glucosamine + diphosphate</text>
        <dbReference type="Rhea" id="RHEA:13509"/>
        <dbReference type="ChEBI" id="CHEBI:15378"/>
        <dbReference type="ChEBI" id="CHEBI:33019"/>
        <dbReference type="ChEBI" id="CHEBI:46398"/>
        <dbReference type="ChEBI" id="CHEBI:57705"/>
        <dbReference type="ChEBI" id="CHEBI:57776"/>
        <dbReference type="EC" id="2.7.7.23"/>
    </reaction>
</comment>
<evidence type="ECO:0000256" key="1">
    <source>
        <dbReference type="ARBA" id="ARBA00022679"/>
    </source>
</evidence>
<dbReference type="InterPro" id="IPR029044">
    <property type="entry name" value="Nucleotide-diphossugar_trans"/>
</dbReference>
<dbReference type="GO" id="GO:0003977">
    <property type="term" value="F:UDP-N-acetylglucosamine diphosphorylase activity"/>
    <property type="evidence" value="ECO:0007669"/>
    <property type="project" value="UniProtKB-EC"/>
</dbReference>
<accession>A0A2N0AKI3</accession>
<evidence type="ECO:0000259" key="7">
    <source>
        <dbReference type="Pfam" id="PF00483"/>
    </source>
</evidence>
<keyword evidence="9" id="KW-1185">Reference proteome</keyword>
<keyword evidence="1" id="KW-0808">Transferase</keyword>
<evidence type="ECO:0000256" key="2">
    <source>
        <dbReference type="ARBA" id="ARBA00022695"/>
    </source>
</evidence>
<gene>
    <name evidence="8" type="ORF">CH364_00135</name>
</gene>
<dbReference type="OrthoDB" id="9775031at2"/>
<evidence type="ECO:0000256" key="3">
    <source>
        <dbReference type="ARBA" id="ARBA00023315"/>
    </source>
</evidence>
<dbReference type="InterPro" id="IPR005835">
    <property type="entry name" value="NTP_transferase_dom"/>
</dbReference>
<dbReference type="RefSeq" id="WP_100787832.1">
    <property type="nucleotide sequence ID" value="NZ_NPDX01000001.1"/>
</dbReference>
<reference evidence="8 9" key="1">
    <citation type="submission" date="2017-07" db="EMBL/GenBank/DDBJ databases">
        <title>Leptospira spp. isolated from tropical soils.</title>
        <authorList>
            <person name="Thibeaux R."/>
            <person name="Iraola G."/>
            <person name="Ferres I."/>
            <person name="Bierque E."/>
            <person name="Girault D."/>
            <person name="Soupe-Gilbert M.-E."/>
            <person name="Picardeau M."/>
            <person name="Goarant C."/>
        </authorList>
    </citation>
    <scope>NUCLEOTIDE SEQUENCE [LARGE SCALE GENOMIC DNA]</scope>
    <source>
        <strain evidence="8 9">FH2-B-A1</strain>
    </source>
</reference>
<evidence type="ECO:0000256" key="4">
    <source>
        <dbReference type="ARBA" id="ARBA00048247"/>
    </source>
</evidence>
<dbReference type="Proteomes" id="UP000232145">
    <property type="component" value="Unassembled WGS sequence"/>
</dbReference>
<sequence>MNLHNTVTAVILAAGKGTRMKSELPKVAVVLNESPLLLHVLRNIESAGIERKVVVVGYRKDIVTDIAKSFSGVEFAGQTEQLGTGHAVLSAESHLVPYSGYTIVACGDAPLISAKSFSELIELHKSNGYSATVLSAKMENPTGYGRIIRSADDGSLLRIVEEKDASPEEKVVSEVNTGTYCFNTDDLFTALKQIGNDNAQKEYYLTDVIKIFRSLGKKVGAKTLANALESHGINSPDDLALAKQYIDKGLVGV</sequence>